<keyword evidence="2" id="KW-1185">Reference proteome</keyword>
<comment type="caution">
    <text evidence="1">The sequence shown here is derived from an EMBL/GenBank/DDBJ whole genome shotgun (WGS) entry which is preliminary data.</text>
</comment>
<dbReference type="InParanoid" id="A0A1V9XIP8"/>
<protein>
    <submittedName>
        <fullName evidence="1">Myotubularin-related protein 13-like</fullName>
    </submittedName>
</protein>
<sequence>MEQCHSDGLQLRSHSFELMKIAIDLEASVETIEALRQHWHTVSLFALSKGQIPVVPKLKEKHHTLRFKKRIIQTAVKAGLSKGRNYAATLTQTLPSDRTILAALPDDGPFSMAPWEATLSKDYQRLMLTGHNGLLSIGHVHTLCKSYPPLVVVPSSANSDRLQK</sequence>
<name>A0A1V9XIP8_9ACAR</name>
<reference evidence="1 2" key="1">
    <citation type="journal article" date="2017" name="Gigascience">
        <title>Draft genome of the honey bee ectoparasitic mite, Tropilaelaps mercedesae, is shaped by the parasitic life history.</title>
        <authorList>
            <person name="Dong X."/>
            <person name="Armstrong S.D."/>
            <person name="Xia D."/>
            <person name="Makepeace B.L."/>
            <person name="Darby A.C."/>
            <person name="Kadowaki T."/>
        </authorList>
    </citation>
    <scope>NUCLEOTIDE SEQUENCE [LARGE SCALE GENOMIC DNA]</scope>
    <source>
        <strain evidence="1">Wuxi-XJTLU</strain>
    </source>
</reference>
<dbReference type="OrthoDB" id="74314at2759"/>
<dbReference type="AlphaFoldDB" id="A0A1V9XIP8"/>
<organism evidence="1 2">
    <name type="scientific">Tropilaelaps mercedesae</name>
    <dbReference type="NCBI Taxonomy" id="418985"/>
    <lineage>
        <taxon>Eukaryota</taxon>
        <taxon>Metazoa</taxon>
        <taxon>Ecdysozoa</taxon>
        <taxon>Arthropoda</taxon>
        <taxon>Chelicerata</taxon>
        <taxon>Arachnida</taxon>
        <taxon>Acari</taxon>
        <taxon>Parasitiformes</taxon>
        <taxon>Mesostigmata</taxon>
        <taxon>Gamasina</taxon>
        <taxon>Dermanyssoidea</taxon>
        <taxon>Laelapidae</taxon>
        <taxon>Tropilaelaps</taxon>
    </lineage>
</organism>
<proteinExistence type="predicted"/>
<dbReference type="Proteomes" id="UP000192247">
    <property type="component" value="Unassembled WGS sequence"/>
</dbReference>
<evidence type="ECO:0000313" key="2">
    <source>
        <dbReference type="Proteomes" id="UP000192247"/>
    </source>
</evidence>
<evidence type="ECO:0000313" key="1">
    <source>
        <dbReference type="EMBL" id="OQR73369.1"/>
    </source>
</evidence>
<feature type="non-terminal residue" evidence="1">
    <location>
        <position position="164"/>
    </location>
</feature>
<accession>A0A1V9XIP8</accession>
<dbReference type="STRING" id="418985.A0A1V9XIP8"/>
<gene>
    <name evidence="1" type="ORF">BIW11_01155</name>
</gene>
<dbReference type="EMBL" id="MNPL01010060">
    <property type="protein sequence ID" value="OQR73369.1"/>
    <property type="molecule type" value="Genomic_DNA"/>
</dbReference>